<comment type="caution">
    <text evidence="2">The sequence shown here is derived from an EMBL/GenBank/DDBJ whole genome shotgun (WGS) entry which is preliminary data.</text>
</comment>
<dbReference type="InterPro" id="IPR039315">
    <property type="entry name" value="CheW"/>
</dbReference>
<name>A0A4V5ZP93_9EURY</name>
<accession>A0A4V5ZP93</accession>
<dbReference type="Pfam" id="PF01584">
    <property type="entry name" value="CheW"/>
    <property type="match status" value="1"/>
</dbReference>
<dbReference type="GO" id="GO:0006935">
    <property type="term" value="P:chemotaxis"/>
    <property type="evidence" value="ECO:0007669"/>
    <property type="project" value="InterPro"/>
</dbReference>
<dbReference type="RefSeq" id="WP_137275392.1">
    <property type="nucleotide sequence ID" value="NZ_QKNX01000001.1"/>
</dbReference>
<dbReference type="SMART" id="SM00260">
    <property type="entry name" value="CheW"/>
    <property type="match status" value="1"/>
</dbReference>
<feature type="domain" description="CheW-like" evidence="1">
    <location>
        <begin position="11"/>
        <end position="147"/>
    </location>
</feature>
<dbReference type="SUPFAM" id="SSF50341">
    <property type="entry name" value="CheW-like"/>
    <property type="match status" value="1"/>
</dbReference>
<dbReference type="GO" id="GO:0007165">
    <property type="term" value="P:signal transduction"/>
    <property type="evidence" value="ECO:0007669"/>
    <property type="project" value="InterPro"/>
</dbReference>
<reference evidence="2 3" key="1">
    <citation type="submission" date="2019-04" db="EMBL/GenBank/DDBJ databases">
        <title>Natronomonas sp. F20-122 a newhaloarchaeon isolated from a saline saltern of Isla Bacuta, Huelva, Spain.</title>
        <authorList>
            <person name="Duran-Viseras A."/>
            <person name="Sanchez-Porro C."/>
            <person name="Ventosa A."/>
        </authorList>
    </citation>
    <scope>NUCLEOTIDE SEQUENCE [LARGE SCALE GENOMIC DNA]</scope>
    <source>
        <strain evidence="2 3">F20-122</strain>
    </source>
</reference>
<organism evidence="2 3">
    <name type="scientific">Natronomonas salsuginis</name>
    <dbReference type="NCBI Taxonomy" id="2217661"/>
    <lineage>
        <taxon>Archaea</taxon>
        <taxon>Methanobacteriati</taxon>
        <taxon>Methanobacteriota</taxon>
        <taxon>Stenosarchaea group</taxon>
        <taxon>Halobacteria</taxon>
        <taxon>Halobacteriales</taxon>
        <taxon>Natronomonadaceae</taxon>
        <taxon>Natronomonas</taxon>
    </lineage>
</organism>
<dbReference type="InterPro" id="IPR002545">
    <property type="entry name" value="CheW-lke_dom"/>
</dbReference>
<evidence type="ECO:0000313" key="2">
    <source>
        <dbReference type="EMBL" id="TKR28093.1"/>
    </source>
</evidence>
<dbReference type="GO" id="GO:0005829">
    <property type="term" value="C:cytosol"/>
    <property type="evidence" value="ECO:0007669"/>
    <property type="project" value="TreeGrafter"/>
</dbReference>
<evidence type="ECO:0000313" key="3">
    <source>
        <dbReference type="Proteomes" id="UP000308037"/>
    </source>
</evidence>
<dbReference type="PANTHER" id="PTHR22617:SF23">
    <property type="entry name" value="CHEMOTAXIS PROTEIN CHEW"/>
    <property type="match status" value="1"/>
</dbReference>
<dbReference type="Proteomes" id="UP000308037">
    <property type="component" value="Unassembled WGS sequence"/>
</dbReference>
<proteinExistence type="predicted"/>
<dbReference type="PROSITE" id="PS50851">
    <property type="entry name" value="CHEW"/>
    <property type="match status" value="1"/>
</dbReference>
<dbReference type="Gene3D" id="2.30.30.40">
    <property type="entry name" value="SH3 Domains"/>
    <property type="match status" value="1"/>
</dbReference>
<evidence type="ECO:0000259" key="1">
    <source>
        <dbReference type="PROSITE" id="PS50851"/>
    </source>
</evidence>
<dbReference type="PANTHER" id="PTHR22617">
    <property type="entry name" value="CHEMOTAXIS SENSOR HISTIDINE KINASE-RELATED"/>
    <property type="match status" value="1"/>
</dbReference>
<dbReference type="EMBL" id="QKNX01000001">
    <property type="protein sequence ID" value="TKR28093.1"/>
    <property type="molecule type" value="Genomic_DNA"/>
</dbReference>
<dbReference type="Gene3D" id="2.40.50.180">
    <property type="entry name" value="CheA-289, Domain 4"/>
    <property type="match status" value="1"/>
</dbReference>
<dbReference type="InterPro" id="IPR036061">
    <property type="entry name" value="CheW-like_dom_sf"/>
</dbReference>
<gene>
    <name evidence="2" type="ORF">DM868_03165</name>
</gene>
<dbReference type="AlphaFoldDB" id="A0A4V5ZP93"/>
<dbReference type="OrthoDB" id="115049at2157"/>
<keyword evidence="3" id="KW-1185">Reference proteome</keyword>
<sequence>MTPEQTQHTDAEQVLEFRLGDERYCVSIDAVVEIVDMGSVTPVPNAPSHVEGIIDLRGTTTSIIDPKVGLDVDGDLGDRVVIFDPAIFDDERSIGWAVDRVEEVAEIGDSPVDDAPIDGDYIRGLIRRESGFVVWIDPRHLDDVLNATEGAAISVGQQ</sequence>
<protein>
    <submittedName>
        <fullName evidence="2">Purine-binding chemotaxis protein CheW</fullName>
    </submittedName>
</protein>